<keyword evidence="14" id="KW-1185">Reference proteome</keyword>
<keyword evidence="10" id="KW-0129">CBS domain</keyword>
<dbReference type="InterPro" id="IPR014743">
    <property type="entry name" value="Cl-channel_core"/>
</dbReference>
<dbReference type="InterPro" id="IPR001807">
    <property type="entry name" value="ClC"/>
</dbReference>
<evidence type="ECO:0000256" key="4">
    <source>
        <dbReference type="ARBA" id="ARBA00022989"/>
    </source>
</evidence>
<feature type="domain" description="CBS" evidence="12">
    <location>
        <begin position="518"/>
        <end position="577"/>
    </location>
</feature>
<dbReference type="PANTHER" id="PTHR43427:SF6">
    <property type="entry name" value="CHLORIDE CHANNEL PROTEIN CLC-E"/>
    <property type="match status" value="1"/>
</dbReference>
<dbReference type="Gene3D" id="1.10.3080.10">
    <property type="entry name" value="Clc chloride channel"/>
    <property type="match status" value="1"/>
</dbReference>
<evidence type="ECO:0000256" key="7">
    <source>
        <dbReference type="ARBA" id="ARBA00023173"/>
    </source>
</evidence>
<keyword evidence="7" id="KW-0869">Chloride channel</keyword>
<feature type="transmembrane region" description="Helical" evidence="11">
    <location>
        <begin position="432"/>
        <end position="456"/>
    </location>
</feature>
<dbReference type="SUPFAM" id="SSF81340">
    <property type="entry name" value="Clc chloride channel"/>
    <property type="match status" value="1"/>
</dbReference>
<comment type="caution">
    <text evidence="13">The sequence shown here is derived from an EMBL/GenBank/DDBJ whole genome shotgun (WGS) entry which is preliminary data.</text>
</comment>
<dbReference type="InterPro" id="IPR050368">
    <property type="entry name" value="ClC-type_chloride_channel"/>
</dbReference>
<dbReference type="PROSITE" id="PS51371">
    <property type="entry name" value="CBS"/>
    <property type="match status" value="2"/>
</dbReference>
<dbReference type="SUPFAM" id="SSF54631">
    <property type="entry name" value="CBS-domain pair"/>
    <property type="match status" value="1"/>
</dbReference>
<keyword evidence="5" id="KW-0406">Ion transport</keyword>
<gene>
    <name evidence="13" type="ORF">JCM21142_93708</name>
</gene>
<feature type="transmembrane region" description="Helical" evidence="11">
    <location>
        <begin position="208"/>
        <end position="226"/>
    </location>
</feature>
<dbReference type="Gene3D" id="3.10.580.10">
    <property type="entry name" value="CBS-domain"/>
    <property type="match status" value="1"/>
</dbReference>
<dbReference type="InterPro" id="IPR000644">
    <property type="entry name" value="CBS_dom"/>
</dbReference>
<dbReference type="Pfam" id="PF00654">
    <property type="entry name" value="Voltage_CLC"/>
    <property type="match status" value="1"/>
</dbReference>
<feature type="transmembrane region" description="Helical" evidence="11">
    <location>
        <begin position="319"/>
        <end position="340"/>
    </location>
</feature>
<reference evidence="13 14" key="1">
    <citation type="journal article" date="2014" name="Genome Announc.">
        <title>Draft Genome Sequence of Cytophaga fermentans JCM 21142T, a Facultative Anaerobe Isolated from Marine Mud.</title>
        <authorList>
            <person name="Starns D."/>
            <person name="Oshima K."/>
            <person name="Suda W."/>
            <person name="Iino T."/>
            <person name="Yuki M."/>
            <person name="Inoue J."/>
            <person name="Kitamura K."/>
            <person name="Iida T."/>
            <person name="Darby A."/>
            <person name="Hattori M."/>
            <person name="Ohkuma M."/>
        </authorList>
    </citation>
    <scope>NUCLEOTIDE SEQUENCE [LARGE SCALE GENOMIC DNA]</scope>
    <source>
        <strain evidence="13 14">JCM 21142</strain>
    </source>
</reference>
<evidence type="ECO:0000256" key="6">
    <source>
        <dbReference type="ARBA" id="ARBA00023136"/>
    </source>
</evidence>
<keyword evidence="3 11" id="KW-0812">Transmembrane</keyword>
<keyword evidence="8" id="KW-0868">Chloride</keyword>
<dbReference type="GO" id="GO:0005254">
    <property type="term" value="F:chloride channel activity"/>
    <property type="evidence" value="ECO:0007669"/>
    <property type="project" value="UniProtKB-KW"/>
</dbReference>
<dbReference type="EMBL" id="BAMD01000063">
    <property type="protein sequence ID" value="GAF04985.1"/>
    <property type="molecule type" value="Genomic_DNA"/>
</dbReference>
<dbReference type="RefSeq" id="WP_235208313.1">
    <property type="nucleotide sequence ID" value="NZ_BAMD01000063.1"/>
</dbReference>
<dbReference type="PANTHER" id="PTHR43427">
    <property type="entry name" value="CHLORIDE CHANNEL PROTEIN CLC-E"/>
    <property type="match status" value="1"/>
</dbReference>
<protein>
    <submittedName>
        <fullName evidence="13">H(+)/Cl(-) exchange transporter ClcA</fullName>
    </submittedName>
</protein>
<dbReference type="Pfam" id="PF00571">
    <property type="entry name" value="CBS"/>
    <property type="match status" value="2"/>
</dbReference>
<feature type="transmembrane region" description="Helical" evidence="11">
    <location>
        <begin position="238"/>
        <end position="264"/>
    </location>
</feature>
<keyword evidence="6 11" id="KW-0472">Membrane</keyword>
<feature type="transmembrane region" description="Helical" evidence="11">
    <location>
        <begin position="117"/>
        <end position="136"/>
    </location>
</feature>
<evidence type="ECO:0000259" key="12">
    <source>
        <dbReference type="PROSITE" id="PS51371"/>
    </source>
</evidence>
<dbReference type="STRING" id="869213.GCA_000517085_02489"/>
<name>W7Y2A1_9BACT</name>
<evidence type="ECO:0000256" key="8">
    <source>
        <dbReference type="ARBA" id="ARBA00023214"/>
    </source>
</evidence>
<dbReference type="AlphaFoldDB" id="W7Y2A1"/>
<keyword evidence="4 11" id="KW-1133">Transmembrane helix</keyword>
<feature type="transmembrane region" description="Helical" evidence="11">
    <location>
        <begin position="400"/>
        <end position="420"/>
    </location>
</feature>
<evidence type="ECO:0000256" key="11">
    <source>
        <dbReference type="SAM" id="Phobius"/>
    </source>
</evidence>
<evidence type="ECO:0000256" key="5">
    <source>
        <dbReference type="ARBA" id="ARBA00023065"/>
    </source>
</evidence>
<dbReference type="Proteomes" id="UP000019402">
    <property type="component" value="Unassembled WGS sequence"/>
</dbReference>
<evidence type="ECO:0000256" key="1">
    <source>
        <dbReference type="ARBA" id="ARBA00004141"/>
    </source>
</evidence>
<evidence type="ECO:0000256" key="9">
    <source>
        <dbReference type="ARBA" id="ARBA00023303"/>
    </source>
</evidence>
<dbReference type="eggNOG" id="COG0517">
    <property type="taxonomic scope" value="Bacteria"/>
</dbReference>
<dbReference type="CDD" id="cd00400">
    <property type="entry name" value="Voltage_gated_ClC"/>
    <property type="match status" value="1"/>
</dbReference>
<feature type="transmembrane region" description="Helical" evidence="11">
    <location>
        <begin position="370"/>
        <end position="388"/>
    </location>
</feature>
<evidence type="ECO:0000256" key="2">
    <source>
        <dbReference type="ARBA" id="ARBA00022448"/>
    </source>
</evidence>
<dbReference type="eggNOG" id="COG0038">
    <property type="taxonomic scope" value="Bacteria"/>
</dbReference>
<comment type="subcellular location">
    <subcellularLocation>
        <location evidence="1">Membrane</location>
        <topology evidence="1">Multi-pass membrane protein</topology>
    </subcellularLocation>
</comment>
<proteinExistence type="predicted"/>
<accession>W7Y2A1</accession>
<keyword evidence="9" id="KW-0407">Ion channel</keyword>
<evidence type="ECO:0000256" key="10">
    <source>
        <dbReference type="PROSITE-ProRule" id="PRU00703"/>
    </source>
</evidence>
<dbReference type="PRINTS" id="PR00762">
    <property type="entry name" value="CLCHANNEL"/>
</dbReference>
<feature type="transmembrane region" description="Helical" evidence="11">
    <location>
        <begin position="167"/>
        <end position="188"/>
    </location>
</feature>
<organism evidence="13 14">
    <name type="scientific">Saccharicrinis fermentans DSM 9555 = JCM 21142</name>
    <dbReference type="NCBI Taxonomy" id="869213"/>
    <lineage>
        <taxon>Bacteria</taxon>
        <taxon>Pseudomonadati</taxon>
        <taxon>Bacteroidota</taxon>
        <taxon>Bacteroidia</taxon>
        <taxon>Marinilabiliales</taxon>
        <taxon>Marinilabiliaceae</taxon>
        <taxon>Saccharicrinis</taxon>
    </lineage>
</organism>
<keyword evidence="2" id="KW-0813">Transport</keyword>
<feature type="transmembrane region" description="Helical" evidence="11">
    <location>
        <begin position="284"/>
        <end position="307"/>
    </location>
</feature>
<feature type="transmembrane region" description="Helical" evidence="11">
    <location>
        <begin position="463"/>
        <end position="483"/>
    </location>
</feature>
<sequence>MSCLYVGITCFLTFDATDLFVRTGSGIHFCKTFNKISHKRSSISYTFVVLMEKAAIIVRRLLVWRVKHIGQRNFILILSLVIGILSGLAAVLLKNTIHVTHMLLTGHFHIENQNELYLAYPVIGIFITVFFARKIVRDNLGHGISKILYSLSKNGGKIKPHNNFSSIVASTFTIGFGGSVGAEAPIVLTGASIGSTLGRVFHLNYKTVSLLIGCGAAGAVSGIFKAPMAGLVFTLEVLMLGLSMASLVPLIISAFSAATVAFFFMGEGAEFYWHLENHFVLNNIPFYIVLGILGGFVSLYFSRMLIWSENKLHAIKSPYFRLSVGGVVLSVLIFVLPQLYGEGYTTITAFLNGNKDIVFDNSLFYQLREYEWALLILLGLLIVFKVFASAATTGSGGVGGVFAPSLFTGGVMGYFFARLVNYTGLYALPESHFTLVGMAAIMAGVLHAPLTAIFLIAEITHGYELFVPLMMTSTISYLTIMYFEPHSIYTKQLARRGELLTHHKDKAVLTLMRLNKVLETDFLPVKSTDTLGTLVKTIAKAKRNLFPVIGSRGQLKGIVILDDIREIMFNHERYNDTVVEDFMQIPPAFIEINENMDSVMKKFEETGAWNLPVIENDKYMGFVSKSKIFSVYRRVLIHFSDE</sequence>
<dbReference type="GO" id="GO:0034707">
    <property type="term" value="C:chloride channel complex"/>
    <property type="evidence" value="ECO:0007669"/>
    <property type="project" value="UniProtKB-KW"/>
</dbReference>
<feature type="transmembrane region" description="Helical" evidence="11">
    <location>
        <begin position="74"/>
        <end position="97"/>
    </location>
</feature>
<evidence type="ECO:0000256" key="3">
    <source>
        <dbReference type="ARBA" id="ARBA00022692"/>
    </source>
</evidence>
<feature type="domain" description="CBS" evidence="12">
    <location>
        <begin position="583"/>
        <end position="642"/>
    </location>
</feature>
<evidence type="ECO:0000313" key="14">
    <source>
        <dbReference type="Proteomes" id="UP000019402"/>
    </source>
</evidence>
<evidence type="ECO:0000313" key="13">
    <source>
        <dbReference type="EMBL" id="GAF04985.1"/>
    </source>
</evidence>
<dbReference type="InterPro" id="IPR046342">
    <property type="entry name" value="CBS_dom_sf"/>
</dbReference>